<reference evidence="2 3" key="1">
    <citation type="submission" date="2024-11" db="EMBL/GenBank/DDBJ databases">
        <title>Chromosome-level genome assembly of the freshwater bivalve Anodonta woodiana.</title>
        <authorList>
            <person name="Chen X."/>
        </authorList>
    </citation>
    <scope>NUCLEOTIDE SEQUENCE [LARGE SCALE GENOMIC DNA]</scope>
    <source>
        <strain evidence="2">MN2024</strain>
        <tissue evidence="2">Gills</tissue>
    </source>
</reference>
<protein>
    <recommendedName>
        <fullName evidence="1">Peptidase M13 C-terminal domain-containing protein</fullName>
    </recommendedName>
</protein>
<gene>
    <name evidence="2" type="ORF">ACJMK2_007815</name>
</gene>
<dbReference type="PANTHER" id="PTHR11733:SF240">
    <property type="entry name" value="GH14155P-RELATED"/>
    <property type="match status" value="1"/>
</dbReference>
<dbReference type="InterPro" id="IPR024079">
    <property type="entry name" value="MetalloPept_cat_dom_sf"/>
</dbReference>
<dbReference type="Gene3D" id="1.10.1380.10">
    <property type="entry name" value="Neutral endopeptidase , domain2"/>
    <property type="match status" value="1"/>
</dbReference>
<sequence>MIGYPDNIKNDTYLAEYYSEFDVRPDDLYGNMIRSQKSLAIKQLRRLIKKADKKWPTIPAEVNAYYHNGQNAIVFPAGIIKEPFYSWNYPRSMNFGGIGMTIGHEITHGFDLSGRAYDERGLIRDWWSSFSLDKFKNKSKCLSDHYTDYMVKEIQIKVNGIKTLDENIADVGGIRQSFYAYKLWVQENGEEAMKLPGLNFTHEQLFFINNAQIWCAKYSNEYTRTLLMVDTHSPAKYRVLGELRNNHEFADAFHCKPGSYMRLDDPCSLW</sequence>
<comment type="caution">
    <text evidence="2">The sequence shown here is derived from an EMBL/GenBank/DDBJ whole genome shotgun (WGS) entry which is preliminary data.</text>
</comment>
<proteinExistence type="predicted"/>
<accession>A0ABD3VKL7</accession>
<dbReference type="InterPro" id="IPR000718">
    <property type="entry name" value="Peptidase_M13"/>
</dbReference>
<dbReference type="PRINTS" id="PR00786">
    <property type="entry name" value="NEPRILYSIN"/>
</dbReference>
<name>A0ABD3VKL7_SINWO</name>
<feature type="domain" description="Peptidase M13 C-terminal" evidence="1">
    <location>
        <begin position="63"/>
        <end position="268"/>
    </location>
</feature>
<dbReference type="PROSITE" id="PS51885">
    <property type="entry name" value="NEPRILYSIN"/>
    <property type="match status" value="1"/>
</dbReference>
<dbReference type="PANTHER" id="PTHR11733">
    <property type="entry name" value="ZINC METALLOPROTEASE FAMILY M13 NEPRILYSIN-RELATED"/>
    <property type="match status" value="1"/>
</dbReference>
<evidence type="ECO:0000313" key="3">
    <source>
        <dbReference type="Proteomes" id="UP001634394"/>
    </source>
</evidence>
<dbReference type="InterPro" id="IPR018497">
    <property type="entry name" value="Peptidase_M13_C"/>
</dbReference>
<dbReference type="InterPro" id="IPR042089">
    <property type="entry name" value="Peptidase_M13_dom_2"/>
</dbReference>
<dbReference type="AlphaFoldDB" id="A0ABD3VKL7"/>
<dbReference type="EMBL" id="JBJQND010000011">
    <property type="protein sequence ID" value="KAL3861796.1"/>
    <property type="molecule type" value="Genomic_DNA"/>
</dbReference>
<organism evidence="2 3">
    <name type="scientific">Sinanodonta woodiana</name>
    <name type="common">Chinese pond mussel</name>
    <name type="synonym">Anodonta woodiana</name>
    <dbReference type="NCBI Taxonomy" id="1069815"/>
    <lineage>
        <taxon>Eukaryota</taxon>
        <taxon>Metazoa</taxon>
        <taxon>Spiralia</taxon>
        <taxon>Lophotrochozoa</taxon>
        <taxon>Mollusca</taxon>
        <taxon>Bivalvia</taxon>
        <taxon>Autobranchia</taxon>
        <taxon>Heteroconchia</taxon>
        <taxon>Palaeoheterodonta</taxon>
        <taxon>Unionida</taxon>
        <taxon>Unionoidea</taxon>
        <taxon>Unionidae</taxon>
        <taxon>Unioninae</taxon>
        <taxon>Sinanodonta</taxon>
    </lineage>
</organism>
<dbReference type="Pfam" id="PF01431">
    <property type="entry name" value="Peptidase_M13"/>
    <property type="match status" value="1"/>
</dbReference>
<evidence type="ECO:0000313" key="2">
    <source>
        <dbReference type="EMBL" id="KAL3861796.1"/>
    </source>
</evidence>
<dbReference type="CDD" id="cd08662">
    <property type="entry name" value="M13"/>
    <property type="match status" value="1"/>
</dbReference>
<keyword evidence="3" id="KW-1185">Reference proteome</keyword>
<evidence type="ECO:0000259" key="1">
    <source>
        <dbReference type="Pfam" id="PF01431"/>
    </source>
</evidence>
<dbReference type="Gene3D" id="3.40.390.10">
    <property type="entry name" value="Collagenase (Catalytic Domain)"/>
    <property type="match status" value="1"/>
</dbReference>
<dbReference type="SUPFAM" id="SSF55486">
    <property type="entry name" value="Metalloproteases ('zincins'), catalytic domain"/>
    <property type="match status" value="1"/>
</dbReference>
<dbReference type="Proteomes" id="UP001634394">
    <property type="component" value="Unassembled WGS sequence"/>
</dbReference>